<protein>
    <submittedName>
        <fullName evidence="1">Uncharacterized protein</fullName>
    </submittedName>
</protein>
<gene>
    <name evidence="1" type="ORF">RUM8411_01453</name>
</gene>
<evidence type="ECO:0000313" key="2">
    <source>
        <dbReference type="Proteomes" id="UP000193778"/>
    </source>
</evidence>
<sequence length="61" mass="7069">MIRLIQRTLPCFWNMNVAKEKSFVIVSHTKNGFSEDDNDWFSLAYTAFRGRVCLKLKGLAT</sequence>
<dbReference type="Proteomes" id="UP000193778">
    <property type="component" value="Unassembled WGS sequence"/>
</dbReference>
<organism evidence="1 2">
    <name type="scientific">Ruegeria meonggei</name>
    <dbReference type="NCBI Taxonomy" id="1446476"/>
    <lineage>
        <taxon>Bacteria</taxon>
        <taxon>Pseudomonadati</taxon>
        <taxon>Pseudomonadota</taxon>
        <taxon>Alphaproteobacteria</taxon>
        <taxon>Rhodobacterales</taxon>
        <taxon>Roseobacteraceae</taxon>
        <taxon>Ruegeria</taxon>
    </lineage>
</organism>
<evidence type="ECO:0000313" key="1">
    <source>
        <dbReference type="EMBL" id="SLN33675.1"/>
    </source>
</evidence>
<dbReference type="AlphaFoldDB" id="A0A1X6YWK0"/>
<reference evidence="2" key="1">
    <citation type="submission" date="2017-03" db="EMBL/GenBank/DDBJ databases">
        <authorList>
            <person name="Rodrigo-Torres L."/>
            <person name="Arahal R.D."/>
            <person name="Lucena T."/>
        </authorList>
    </citation>
    <scope>NUCLEOTIDE SEQUENCE [LARGE SCALE GENOMIC DNA]</scope>
    <source>
        <strain evidence="2">CECT 8411</strain>
    </source>
</reference>
<name>A0A1X6YWK0_9RHOB</name>
<keyword evidence="2" id="KW-1185">Reference proteome</keyword>
<proteinExistence type="predicted"/>
<dbReference type="EMBL" id="FWFP01000003">
    <property type="protein sequence ID" value="SLN33675.1"/>
    <property type="molecule type" value="Genomic_DNA"/>
</dbReference>
<accession>A0A1X6YWK0</accession>